<dbReference type="SUPFAM" id="SSF75217">
    <property type="entry name" value="alpha/beta knot"/>
    <property type="match status" value="1"/>
</dbReference>
<dbReference type="PANTHER" id="PTHR42786:SF2">
    <property type="entry name" value="TRNA (CYTIDINE_URIDINE-2'-O-)-METHYLTRANSFERASE TRMJ"/>
    <property type="match status" value="1"/>
</dbReference>
<dbReference type="FunFam" id="3.40.1280.10:FF:000006">
    <property type="entry name" value="Uncharacterized tRNA/rRNA methyltransferase HI_0380"/>
    <property type="match status" value="1"/>
</dbReference>
<keyword evidence="8" id="KW-1185">Reference proteome</keyword>
<comment type="catalytic activity">
    <reaction evidence="5">
        <text>cytidine(32) in tRNA + S-adenosyl-L-methionine = 2'-O-methylcytidine(32) in tRNA + S-adenosyl-L-homocysteine + H(+)</text>
        <dbReference type="Rhea" id="RHEA:42932"/>
        <dbReference type="Rhea" id="RHEA-COMP:10288"/>
        <dbReference type="Rhea" id="RHEA-COMP:10289"/>
        <dbReference type="ChEBI" id="CHEBI:15378"/>
        <dbReference type="ChEBI" id="CHEBI:57856"/>
        <dbReference type="ChEBI" id="CHEBI:59789"/>
        <dbReference type="ChEBI" id="CHEBI:74495"/>
        <dbReference type="ChEBI" id="CHEBI:82748"/>
        <dbReference type="EC" id="2.1.1.200"/>
    </reaction>
</comment>
<gene>
    <name evidence="5" type="primary">trmJ</name>
    <name evidence="7" type="ORF">SAMN05421831_108114</name>
</gene>
<sequence>MSRPQLQLDAVRIVLVETSHPGNIGGVARAMKNMGLKHLTLVNPKRFPDIEATQRASGADDILQNALHAPDLKTALADTHFVLGTSARSRHLPWPLINPRQMAQAVRDTLQQQETSQVALVFGREDRGLTNEELSCCHAHVHIPTQADFSSLNLAAAVQVLAYELRMACIEKTNQDNLAHPWGTSWDAPLASGEALEGFFAHLEQTLIDIEFHDPQMPRQLMTRLRRLYLRARPDCTEVNILRGIQTATQKCARLRTEKAK</sequence>
<dbReference type="Gene3D" id="3.40.1280.10">
    <property type="match status" value="1"/>
</dbReference>
<evidence type="ECO:0000313" key="8">
    <source>
        <dbReference type="Proteomes" id="UP000242999"/>
    </source>
</evidence>
<comment type="function">
    <text evidence="5">Catalyzes the formation of 2'O-methylated cytidine (Cm32) or 2'O-methylated uridine (Um32) at position 32 in tRNA.</text>
</comment>
<evidence type="ECO:0000256" key="1">
    <source>
        <dbReference type="ARBA" id="ARBA00007228"/>
    </source>
</evidence>
<dbReference type="InterPro" id="IPR001537">
    <property type="entry name" value="SpoU_MeTrfase"/>
</dbReference>
<dbReference type="NCBIfam" id="TIGR00050">
    <property type="entry name" value="rRNA_methyl_1"/>
    <property type="match status" value="1"/>
</dbReference>
<dbReference type="InterPro" id="IPR004384">
    <property type="entry name" value="RNA_MeTrfase_TrmJ/LasT"/>
</dbReference>
<dbReference type="EC" id="2.1.1.200" evidence="5"/>
<protein>
    <recommendedName>
        <fullName evidence="5">tRNA (cytidine/uridine-2'-O-)-methyltransferase TrmJ</fullName>
        <ecNumber evidence="5">2.1.1.200</ecNumber>
    </recommendedName>
    <alternativeName>
        <fullName evidence="5">tRNA (cytidine(32)/uridine(32)-2'-O)-methyltransferase</fullName>
    </alternativeName>
    <alternativeName>
        <fullName evidence="5">tRNA Cm32/Um32 methyltransferase</fullName>
    </alternativeName>
</protein>
<dbReference type="OrthoDB" id="9806346at2"/>
<comment type="subunit">
    <text evidence="5">Homodimer.</text>
</comment>
<dbReference type="InterPro" id="IPR029028">
    <property type="entry name" value="Alpha/beta_knot_MTases"/>
</dbReference>
<dbReference type="Proteomes" id="UP000242999">
    <property type="component" value="Unassembled WGS sequence"/>
</dbReference>
<dbReference type="GO" id="GO:0002128">
    <property type="term" value="P:tRNA nucleoside ribose methylation"/>
    <property type="evidence" value="ECO:0007669"/>
    <property type="project" value="TreeGrafter"/>
</dbReference>
<dbReference type="GO" id="GO:0160206">
    <property type="term" value="F:tRNA (cytidine(32)/uridine(32)-2'-O)-methyltransferase activity"/>
    <property type="evidence" value="ECO:0007669"/>
    <property type="project" value="UniProtKB-EC"/>
</dbReference>
<evidence type="ECO:0000256" key="2">
    <source>
        <dbReference type="ARBA" id="ARBA00022603"/>
    </source>
</evidence>
<accession>A0A1H6T7S0</accession>
<keyword evidence="5" id="KW-0963">Cytoplasm</keyword>
<evidence type="ECO:0000256" key="5">
    <source>
        <dbReference type="RuleBase" id="RU362024"/>
    </source>
</evidence>
<dbReference type="EMBL" id="FNYH01000008">
    <property type="protein sequence ID" value="SEI72330.1"/>
    <property type="molecule type" value="Genomic_DNA"/>
</dbReference>
<comment type="catalytic activity">
    <reaction evidence="5">
        <text>uridine(32) in tRNA + S-adenosyl-L-methionine = 2'-O-methyluridine(32) in tRNA + S-adenosyl-L-homocysteine + H(+)</text>
        <dbReference type="Rhea" id="RHEA:42936"/>
        <dbReference type="Rhea" id="RHEA-COMP:10107"/>
        <dbReference type="Rhea" id="RHEA-COMP:10290"/>
        <dbReference type="ChEBI" id="CHEBI:15378"/>
        <dbReference type="ChEBI" id="CHEBI:57856"/>
        <dbReference type="ChEBI" id="CHEBI:59789"/>
        <dbReference type="ChEBI" id="CHEBI:65315"/>
        <dbReference type="ChEBI" id="CHEBI:74478"/>
        <dbReference type="EC" id="2.1.1.200"/>
    </reaction>
</comment>
<reference evidence="8" key="1">
    <citation type="submission" date="2016-10" db="EMBL/GenBank/DDBJ databases">
        <authorList>
            <person name="Varghese N."/>
            <person name="Submissions S."/>
        </authorList>
    </citation>
    <scope>NUCLEOTIDE SEQUENCE [LARGE SCALE GENOMIC DNA]</scope>
    <source>
        <strain evidence="8">DSM 7165</strain>
    </source>
</reference>
<proteinExistence type="inferred from homology"/>
<dbReference type="GO" id="GO:0106339">
    <property type="term" value="F:tRNA (cytidine(32)-2'-O)-methyltransferase activity"/>
    <property type="evidence" value="ECO:0007669"/>
    <property type="project" value="RHEA"/>
</dbReference>
<name>A0A1H6T7S0_9GAMM</name>
<comment type="similarity">
    <text evidence="1">Belongs to the class IV-like SAM-binding methyltransferase superfamily. RNA methyltransferase TrmH family.</text>
</comment>
<dbReference type="PIRSF" id="PIRSF004808">
    <property type="entry name" value="LasT"/>
    <property type="match status" value="1"/>
</dbReference>
<dbReference type="Pfam" id="PF00588">
    <property type="entry name" value="SpoU_methylase"/>
    <property type="match status" value="1"/>
</dbReference>
<dbReference type="AlphaFoldDB" id="A0A1H6T7S0"/>
<dbReference type="CDD" id="cd18093">
    <property type="entry name" value="SpoU-like_TrmJ"/>
    <property type="match status" value="1"/>
</dbReference>
<dbReference type="PANTHER" id="PTHR42786">
    <property type="entry name" value="TRNA/RRNA METHYLTRANSFERASE"/>
    <property type="match status" value="1"/>
</dbReference>
<dbReference type="InterPro" id="IPR029026">
    <property type="entry name" value="tRNA_m1G_MTases_N"/>
</dbReference>
<evidence type="ECO:0000313" key="7">
    <source>
        <dbReference type="EMBL" id="SEI72330.1"/>
    </source>
</evidence>
<evidence type="ECO:0000256" key="4">
    <source>
        <dbReference type="ARBA" id="ARBA00022691"/>
    </source>
</evidence>
<dbReference type="GO" id="GO:0005829">
    <property type="term" value="C:cytosol"/>
    <property type="evidence" value="ECO:0007669"/>
    <property type="project" value="TreeGrafter"/>
</dbReference>
<keyword evidence="3 7" id="KW-0808">Transferase</keyword>
<organism evidence="7 8">
    <name type="scientific">Allopseudospirillum japonicum</name>
    <dbReference type="NCBI Taxonomy" id="64971"/>
    <lineage>
        <taxon>Bacteria</taxon>
        <taxon>Pseudomonadati</taxon>
        <taxon>Pseudomonadota</taxon>
        <taxon>Gammaproteobacteria</taxon>
        <taxon>Oceanospirillales</taxon>
        <taxon>Oceanospirillaceae</taxon>
        <taxon>Allopseudospirillum</taxon>
    </lineage>
</organism>
<evidence type="ECO:0000256" key="3">
    <source>
        <dbReference type="ARBA" id="ARBA00022679"/>
    </source>
</evidence>
<keyword evidence="2 5" id="KW-0489">Methyltransferase</keyword>
<keyword evidence="5" id="KW-0819">tRNA processing</keyword>
<evidence type="ECO:0000259" key="6">
    <source>
        <dbReference type="Pfam" id="PF00588"/>
    </source>
</evidence>
<dbReference type="STRING" id="64971.SAMN05421831_108114"/>
<comment type="subcellular location">
    <subcellularLocation>
        <location evidence="5">Cytoplasm</location>
    </subcellularLocation>
</comment>
<dbReference type="GO" id="GO:0003723">
    <property type="term" value="F:RNA binding"/>
    <property type="evidence" value="ECO:0007669"/>
    <property type="project" value="InterPro"/>
</dbReference>
<dbReference type="Gene3D" id="1.10.8.590">
    <property type="match status" value="1"/>
</dbReference>
<dbReference type="RefSeq" id="WP_093310319.1">
    <property type="nucleotide sequence ID" value="NZ_FNYH01000008.1"/>
</dbReference>
<feature type="domain" description="tRNA/rRNA methyltransferase SpoU type" evidence="6">
    <location>
        <begin position="11"/>
        <end position="163"/>
    </location>
</feature>
<keyword evidence="4 5" id="KW-0949">S-adenosyl-L-methionine</keyword>